<organism evidence="2 3">
    <name type="scientific">Aspergillus transmontanensis</name>
    <dbReference type="NCBI Taxonomy" id="1034304"/>
    <lineage>
        <taxon>Eukaryota</taxon>
        <taxon>Fungi</taxon>
        <taxon>Dikarya</taxon>
        <taxon>Ascomycota</taxon>
        <taxon>Pezizomycotina</taxon>
        <taxon>Eurotiomycetes</taxon>
        <taxon>Eurotiomycetidae</taxon>
        <taxon>Eurotiales</taxon>
        <taxon>Aspergillaceae</taxon>
        <taxon>Aspergillus</taxon>
        <taxon>Aspergillus subgen. Circumdati</taxon>
    </lineage>
</organism>
<dbReference type="EMBL" id="ML738309">
    <property type="protein sequence ID" value="KAE8315884.1"/>
    <property type="molecule type" value="Genomic_DNA"/>
</dbReference>
<name>A0A5N6W4X7_9EURO</name>
<feature type="domain" description="Clr5" evidence="1">
    <location>
        <begin position="16"/>
        <end position="65"/>
    </location>
</feature>
<protein>
    <recommendedName>
        <fullName evidence="1">Clr5 domain-containing protein</fullName>
    </recommendedName>
</protein>
<sequence length="238" mass="27002">MPETKLKARGEVALDIWESKKNMIVKLYQEEGWPVKHVIKRVRTHTFDPTETQLRSRLKKWRVTKLSQERSFINRSACNNDSTHRTDESFDTQIPVFSVGDLEQPETAASRLMKEKEAGSAVIVNHSQALCTPPVTMPHIIPYSQPPTIPPSHPSVGPRRDIYQGYFANQHFNVNMSTQNMEEGDAKLDSSQCSENPWHWVPLLDQTQVFLCPLQNTGLLSASIHQPTQVMSCYSSSA</sequence>
<evidence type="ECO:0000259" key="1">
    <source>
        <dbReference type="Pfam" id="PF14420"/>
    </source>
</evidence>
<dbReference type="InterPro" id="IPR025676">
    <property type="entry name" value="Clr5_dom"/>
</dbReference>
<dbReference type="Pfam" id="PF14420">
    <property type="entry name" value="Clr5"/>
    <property type="match status" value="1"/>
</dbReference>
<evidence type="ECO:0000313" key="2">
    <source>
        <dbReference type="EMBL" id="KAE8315884.1"/>
    </source>
</evidence>
<reference evidence="3" key="1">
    <citation type="submission" date="2019-04" db="EMBL/GenBank/DDBJ databases">
        <title>Friends and foes A comparative genomics studyof 23 Aspergillus species from section Flavi.</title>
        <authorList>
            <consortium name="DOE Joint Genome Institute"/>
            <person name="Kjaerbolling I."/>
            <person name="Vesth T."/>
            <person name="Frisvad J.C."/>
            <person name="Nybo J.L."/>
            <person name="Theobald S."/>
            <person name="Kildgaard S."/>
            <person name="Isbrandt T."/>
            <person name="Kuo A."/>
            <person name="Sato A."/>
            <person name="Lyhne E.K."/>
            <person name="Kogle M.E."/>
            <person name="Wiebenga A."/>
            <person name="Kun R.S."/>
            <person name="Lubbers R.J."/>
            <person name="Makela M.R."/>
            <person name="Barry K."/>
            <person name="Chovatia M."/>
            <person name="Clum A."/>
            <person name="Daum C."/>
            <person name="Haridas S."/>
            <person name="He G."/>
            <person name="LaButti K."/>
            <person name="Lipzen A."/>
            <person name="Mondo S."/>
            <person name="Riley R."/>
            <person name="Salamov A."/>
            <person name="Simmons B.A."/>
            <person name="Magnuson J.K."/>
            <person name="Henrissat B."/>
            <person name="Mortensen U.H."/>
            <person name="Larsen T.O."/>
            <person name="Devries R.P."/>
            <person name="Grigoriev I.V."/>
            <person name="Machida M."/>
            <person name="Baker S.E."/>
            <person name="Andersen M.R."/>
        </authorList>
    </citation>
    <scope>NUCLEOTIDE SEQUENCE [LARGE SCALE GENOMIC DNA]</scope>
    <source>
        <strain evidence="3">CBS 130015</strain>
    </source>
</reference>
<proteinExistence type="predicted"/>
<evidence type="ECO:0000313" key="3">
    <source>
        <dbReference type="Proteomes" id="UP000325433"/>
    </source>
</evidence>
<dbReference type="AlphaFoldDB" id="A0A5N6W4X7"/>
<gene>
    <name evidence="2" type="ORF">BDV41DRAFT_529411</name>
</gene>
<accession>A0A5N6W4X7</accession>
<keyword evidence="3" id="KW-1185">Reference proteome</keyword>
<dbReference type="Proteomes" id="UP000325433">
    <property type="component" value="Unassembled WGS sequence"/>
</dbReference>